<comment type="caution">
    <text evidence="1">The sequence shown here is derived from an EMBL/GenBank/DDBJ whole genome shotgun (WGS) entry which is preliminary data.</text>
</comment>
<reference evidence="1 2" key="1">
    <citation type="submission" date="2016-12" db="EMBL/GenBank/DDBJ databases">
        <title>The genomes of Aspergillus section Nigri reveals drivers in fungal speciation.</title>
        <authorList>
            <consortium name="DOE Joint Genome Institute"/>
            <person name="Vesth T.C."/>
            <person name="Nybo J."/>
            <person name="Theobald S."/>
            <person name="Brandl J."/>
            <person name="Frisvad J.C."/>
            <person name="Nielsen K.F."/>
            <person name="Lyhne E.K."/>
            <person name="Kogle M.E."/>
            <person name="Kuo A."/>
            <person name="Riley R."/>
            <person name="Clum A."/>
            <person name="Nolan M."/>
            <person name="Lipzen A."/>
            <person name="Salamov A."/>
            <person name="Henrissat B."/>
            <person name="Wiebenga A."/>
            <person name="De Vries R.P."/>
            <person name="Grigoriev I.V."/>
            <person name="Mortensen U.H."/>
            <person name="Andersen M.R."/>
            <person name="Baker S.E."/>
        </authorList>
    </citation>
    <scope>NUCLEOTIDE SEQUENCE [LARGE SCALE GENOMIC DNA]</scope>
    <source>
        <strain evidence="1 2">CBS 117.55</strain>
    </source>
</reference>
<dbReference type="Proteomes" id="UP000247233">
    <property type="component" value="Unassembled WGS sequence"/>
</dbReference>
<dbReference type="RefSeq" id="XP_025395021.1">
    <property type="nucleotide sequence ID" value="XM_025548367.1"/>
</dbReference>
<keyword evidence="2" id="KW-1185">Reference proteome</keyword>
<name>A0A317V0C6_9EURO</name>
<gene>
    <name evidence="1" type="ORF">BO70DRAFT_432911</name>
</gene>
<accession>A0A317V0C6</accession>
<dbReference type="VEuPathDB" id="FungiDB:BO70DRAFT_432911"/>
<dbReference type="AlphaFoldDB" id="A0A317V0C6"/>
<dbReference type="EMBL" id="MSFL01000040">
    <property type="protein sequence ID" value="PWY67515.1"/>
    <property type="molecule type" value="Genomic_DNA"/>
</dbReference>
<organism evidence="1 2">
    <name type="scientific">Aspergillus heteromorphus CBS 117.55</name>
    <dbReference type="NCBI Taxonomy" id="1448321"/>
    <lineage>
        <taxon>Eukaryota</taxon>
        <taxon>Fungi</taxon>
        <taxon>Dikarya</taxon>
        <taxon>Ascomycota</taxon>
        <taxon>Pezizomycotina</taxon>
        <taxon>Eurotiomycetes</taxon>
        <taxon>Eurotiomycetidae</taxon>
        <taxon>Eurotiales</taxon>
        <taxon>Aspergillaceae</taxon>
        <taxon>Aspergillus</taxon>
        <taxon>Aspergillus subgen. Circumdati</taxon>
    </lineage>
</organism>
<evidence type="ECO:0000313" key="2">
    <source>
        <dbReference type="Proteomes" id="UP000247233"/>
    </source>
</evidence>
<dbReference type="GeneID" id="37070604"/>
<evidence type="ECO:0000313" key="1">
    <source>
        <dbReference type="EMBL" id="PWY67515.1"/>
    </source>
</evidence>
<proteinExistence type="predicted"/>
<sequence>MTRSGRRVTPLDSCPEETAKESVSTIDFYCLTREAVYLFNPKNLMSKPMRHQVIERTCHPTAYHLRIGLEPCTIPFSQPECSSALLPWNSGYHLISSVEQARKKTPRFDCGRLKGNGPSRPPRPPARRVLISCAA</sequence>
<protein>
    <submittedName>
        <fullName evidence="1">Uncharacterized protein</fullName>
    </submittedName>
</protein>